<feature type="region of interest" description="Disordered" evidence="5">
    <location>
        <begin position="55"/>
        <end position="74"/>
    </location>
</feature>
<keyword evidence="1" id="KW-0808">Transferase</keyword>
<dbReference type="InterPro" id="IPR011009">
    <property type="entry name" value="Kinase-like_dom_sf"/>
</dbReference>
<feature type="domain" description="Protein kinase" evidence="6">
    <location>
        <begin position="89"/>
        <end position="382"/>
    </location>
</feature>
<dbReference type="GO" id="GO:0005524">
    <property type="term" value="F:ATP binding"/>
    <property type="evidence" value="ECO:0007669"/>
    <property type="project" value="UniProtKB-KW"/>
</dbReference>
<evidence type="ECO:0000313" key="8">
    <source>
        <dbReference type="Proteomes" id="UP000198406"/>
    </source>
</evidence>
<evidence type="ECO:0000256" key="5">
    <source>
        <dbReference type="SAM" id="MobiDB-lite"/>
    </source>
</evidence>
<feature type="region of interest" description="Disordered" evidence="5">
    <location>
        <begin position="1"/>
        <end position="30"/>
    </location>
</feature>
<evidence type="ECO:0000256" key="1">
    <source>
        <dbReference type="ARBA" id="ARBA00022679"/>
    </source>
</evidence>
<dbReference type="Pfam" id="PF07714">
    <property type="entry name" value="PK_Tyr_Ser-Thr"/>
    <property type="match status" value="1"/>
</dbReference>
<dbReference type="OrthoDB" id="184922at2759"/>
<dbReference type="PANTHER" id="PTHR44329">
    <property type="entry name" value="SERINE/THREONINE-PROTEIN KINASE TNNI3K-RELATED"/>
    <property type="match status" value="1"/>
</dbReference>
<name>A0A1Z5JQR3_FISSO</name>
<dbReference type="Gene3D" id="3.30.200.20">
    <property type="entry name" value="Phosphorylase Kinase, domain 1"/>
    <property type="match status" value="1"/>
</dbReference>
<keyword evidence="2" id="KW-0547">Nucleotide-binding</keyword>
<keyword evidence="3" id="KW-0418">Kinase</keyword>
<gene>
    <name evidence="7" type="ORF">FisN_27Lh069</name>
</gene>
<dbReference type="InterPro" id="IPR001245">
    <property type="entry name" value="Ser-Thr/Tyr_kinase_cat_dom"/>
</dbReference>
<dbReference type="SMART" id="SM00220">
    <property type="entry name" value="S_TKc"/>
    <property type="match status" value="1"/>
</dbReference>
<comment type="caution">
    <text evidence="7">The sequence shown here is derived from an EMBL/GenBank/DDBJ whole genome shotgun (WGS) entry which is preliminary data.</text>
</comment>
<dbReference type="PROSITE" id="PS50011">
    <property type="entry name" value="PROTEIN_KINASE_DOM"/>
    <property type="match status" value="1"/>
</dbReference>
<dbReference type="InterPro" id="IPR051681">
    <property type="entry name" value="Ser/Thr_Kinases-Pseudokinases"/>
</dbReference>
<evidence type="ECO:0000256" key="4">
    <source>
        <dbReference type="ARBA" id="ARBA00022840"/>
    </source>
</evidence>
<evidence type="ECO:0000256" key="2">
    <source>
        <dbReference type="ARBA" id="ARBA00022741"/>
    </source>
</evidence>
<accession>A0A1Z5JQR3</accession>
<dbReference type="PANTHER" id="PTHR44329:SF288">
    <property type="entry name" value="MITOGEN-ACTIVATED PROTEIN KINASE KINASE KINASE 20"/>
    <property type="match status" value="1"/>
</dbReference>
<feature type="compositionally biased region" description="Polar residues" evidence="5">
    <location>
        <begin position="21"/>
        <end position="30"/>
    </location>
</feature>
<evidence type="ECO:0000259" key="6">
    <source>
        <dbReference type="PROSITE" id="PS50011"/>
    </source>
</evidence>
<dbReference type="InterPro" id="IPR000719">
    <property type="entry name" value="Prot_kinase_dom"/>
</dbReference>
<dbReference type="SUPFAM" id="SSF56112">
    <property type="entry name" value="Protein kinase-like (PK-like)"/>
    <property type="match status" value="1"/>
</dbReference>
<proteinExistence type="predicted"/>
<keyword evidence="8" id="KW-1185">Reference proteome</keyword>
<evidence type="ECO:0000313" key="7">
    <source>
        <dbReference type="EMBL" id="GAX16355.1"/>
    </source>
</evidence>
<dbReference type="AlphaFoldDB" id="A0A1Z5JQR3"/>
<dbReference type="GO" id="GO:0004674">
    <property type="term" value="F:protein serine/threonine kinase activity"/>
    <property type="evidence" value="ECO:0007669"/>
    <property type="project" value="TreeGrafter"/>
</dbReference>
<dbReference type="Gene3D" id="1.10.510.10">
    <property type="entry name" value="Transferase(Phosphotransferase) domain 1"/>
    <property type="match status" value="1"/>
</dbReference>
<organism evidence="7 8">
    <name type="scientific">Fistulifera solaris</name>
    <name type="common">Oleaginous diatom</name>
    <dbReference type="NCBI Taxonomy" id="1519565"/>
    <lineage>
        <taxon>Eukaryota</taxon>
        <taxon>Sar</taxon>
        <taxon>Stramenopiles</taxon>
        <taxon>Ochrophyta</taxon>
        <taxon>Bacillariophyta</taxon>
        <taxon>Bacillariophyceae</taxon>
        <taxon>Bacillariophycidae</taxon>
        <taxon>Naviculales</taxon>
        <taxon>Naviculaceae</taxon>
        <taxon>Fistulifera</taxon>
    </lineage>
</organism>
<dbReference type="EMBL" id="BDSP01000104">
    <property type="protein sequence ID" value="GAX16355.1"/>
    <property type="molecule type" value="Genomic_DNA"/>
</dbReference>
<protein>
    <recommendedName>
        <fullName evidence="6">Protein kinase domain-containing protein</fullName>
    </recommendedName>
</protein>
<reference evidence="7 8" key="1">
    <citation type="journal article" date="2015" name="Plant Cell">
        <title>Oil accumulation by the oleaginous diatom Fistulifera solaris as revealed by the genome and transcriptome.</title>
        <authorList>
            <person name="Tanaka T."/>
            <person name="Maeda Y."/>
            <person name="Veluchamy A."/>
            <person name="Tanaka M."/>
            <person name="Abida H."/>
            <person name="Marechal E."/>
            <person name="Bowler C."/>
            <person name="Muto M."/>
            <person name="Sunaga Y."/>
            <person name="Tanaka M."/>
            <person name="Yoshino T."/>
            <person name="Taniguchi T."/>
            <person name="Fukuda Y."/>
            <person name="Nemoto M."/>
            <person name="Matsumoto M."/>
            <person name="Wong P.S."/>
            <person name="Aburatani S."/>
            <person name="Fujibuchi W."/>
        </authorList>
    </citation>
    <scope>NUCLEOTIDE SEQUENCE [LARGE SCALE GENOMIC DNA]</scope>
    <source>
        <strain evidence="7 8">JPCC DA0580</strain>
    </source>
</reference>
<feature type="compositionally biased region" description="Polar residues" evidence="5">
    <location>
        <begin position="59"/>
        <end position="73"/>
    </location>
</feature>
<sequence length="388" mass="44788">MGFVAVKQAPDPSQFEKHEPTSNSQTSMSATLELSKLDYRLDGKTAKQLVRHMEKTLGVSRNSQDPSVASSSRTLKRPSRTLFLTRQELKVGKPIARGGFGVVHHVESSKLHPAQQYVVKTVYPCKSSRNVLQAISQLYKEEHFLSQLKHKHIIRLEGCSHDGFHSIYHEKQMDAFFLVLPYLPETLTQRIAKWKKQKQDSSKRSPLRLTLKRKSEFELYREMYAERLQVAIDIASAMEYLHENRIVFRDLKPDNIGFDQTGCIKLYDFGLAVQLAPDSDLDDMCDHLVGRAGTHRYMAAEVWCGQRYNVKADVFSFTLLLWQILTLEKPFGTLCEGTVYGDRPKIPKEWPTDLKRIIKRGWSTDLSERPHMKEMVYALEDVKRRMNL</sequence>
<dbReference type="Proteomes" id="UP000198406">
    <property type="component" value="Unassembled WGS sequence"/>
</dbReference>
<evidence type="ECO:0000256" key="3">
    <source>
        <dbReference type="ARBA" id="ARBA00022777"/>
    </source>
</evidence>
<dbReference type="InParanoid" id="A0A1Z5JQR3"/>
<keyword evidence="4" id="KW-0067">ATP-binding</keyword>